<dbReference type="RefSeq" id="WP_285871841.1">
    <property type="nucleotide sequence ID" value="NZ_JARFYM010000030.1"/>
</dbReference>
<comment type="caution">
    <text evidence="1">The sequence shown here is derived from an EMBL/GenBank/DDBJ whole genome shotgun (WGS) entry which is preliminary data.</text>
</comment>
<gene>
    <name evidence="1" type="ORF">PY649_26500</name>
</gene>
<proteinExistence type="predicted"/>
<sequence>MVSRSIPHEYFVLNGTRGVGPVVGHVRGKPIRGSVIDRHGSHYHFVGMAARDRRGRLDVMSLRRGEWIVAPDLIYEEA</sequence>
<protein>
    <submittedName>
        <fullName evidence="1">Uncharacterized protein</fullName>
    </submittedName>
</protein>
<evidence type="ECO:0000313" key="1">
    <source>
        <dbReference type="EMBL" id="MDL2402450.1"/>
    </source>
</evidence>
<dbReference type="Proteomes" id="UP001172645">
    <property type="component" value="Unassembled WGS sequence"/>
</dbReference>
<reference evidence="1" key="1">
    <citation type="submission" date="2023-06" db="EMBL/GenBank/DDBJ databases">
        <title>Phylogenetic Diversity of Rhizobium strains.</title>
        <authorList>
            <person name="Moura F.T."/>
            <person name="Helene L.C.F."/>
            <person name="Hungria M."/>
        </authorList>
    </citation>
    <scope>NUCLEOTIDE SEQUENCE</scope>
    <source>
        <strain evidence="1">CCGE526</strain>
    </source>
</reference>
<keyword evidence="2" id="KW-1185">Reference proteome</keyword>
<accession>A0ABT7K1G8</accession>
<dbReference type="EMBL" id="JARFYM010000030">
    <property type="protein sequence ID" value="MDL2402450.1"/>
    <property type="molecule type" value="Genomic_DNA"/>
</dbReference>
<name>A0ABT7K1G8_9HYPH</name>
<evidence type="ECO:0000313" key="2">
    <source>
        <dbReference type="Proteomes" id="UP001172645"/>
    </source>
</evidence>
<organism evidence="1 2">
    <name type="scientific">Rhizobium mayense</name>
    <dbReference type="NCBI Taxonomy" id="1312184"/>
    <lineage>
        <taxon>Bacteria</taxon>
        <taxon>Pseudomonadati</taxon>
        <taxon>Pseudomonadota</taxon>
        <taxon>Alphaproteobacteria</taxon>
        <taxon>Hyphomicrobiales</taxon>
        <taxon>Rhizobiaceae</taxon>
        <taxon>Rhizobium/Agrobacterium group</taxon>
        <taxon>Rhizobium</taxon>
    </lineage>
</organism>